<feature type="non-terminal residue" evidence="1">
    <location>
        <position position="142"/>
    </location>
</feature>
<accession>A0A0B2V3P3</accession>
<organism evidence="1 2">
    <name type="scientific">Toxocara canis</name>
    <name type="common">Canine roundworm</name>
    <dbReference type="NCBI Taxonomy" id="6265"/>
    <lineage>
        <taxon>Eukaryota</taxon>
        <taxon>Metazoa</taxon>
        <taxon>Ecdysozoa</taxon>
        <taxon>Nematoda</taxon>
        <taxon>Chromadorea</taxon>
        <taxon>Rhabditida</taxon>
        <taxon>Spirurina</taxon>
        <taxon>Ascaridomorpha</taxon>
        <taxon>Ascaridoidea</taxon>
        <taxon>Toxocaridae</taxon>
        <taxon>Toxocara</taxon>
    </lineage>
</organism>
<protein>
    <submittedName>
        <fullName evidence="1">Uncharacterized protein</fullName>
    </submittedName>
</protein>
<evidence type="ECO:0000313" key="2">
    <source>
        <dbReference type="Proteomes" id="UP000031036"/>
    </source>
</evidence>
<gene>
    <name evidence="1" type="ORF">Tcan_00276</name>
</gene>
<keyword evidence="2" id="KW-1185">Reference proteome</keyword>
<dbReference type="AlphaFoldDB" id="A0A0B2V3P3"/>
<comment type="caution">
    <text evidence="1">The sequence shown here is derived from an EMBL/GenBank/DDBJ whole genome shotgun (WGS) entry which is preliminary data.</text>
</comment>
<name>A0A0B2V3P3_TOXCA</name>
<evidence type="ECO:0000313" key="1">
    <source>
        <dbReference type="EMBL" id="KHN78056.1"/>
    </source>
</evidence>
<proteinExistence type="predicted"/>
<dbReference type="EMBL" id="JPKZ01002196">
    <property type="protein sequence ID" value="KHN78056.1"/>
    <property type="molecule type" value="Genomic_DNA"/>
</dbReference>
<reference evidence="1 2" key="1">
    <citation type="submission" date="2014-11" db="EMBL/GenBank/DDBJ databases">
        <title>Genetic blueprint of the zoonotic pathogen Toxocara canis.</title>
        <authorList>
            <person name="Zhu X.-Q."/>
            <person name="Korhonen P.K."/>
            <person name="Cai H."/>
            <person name="Young N.D."/>
            <person name="Nejsum P."/>
            <person name="von Samson-Himmelstjerna G."/>
            <person name="Boag P.R."/>
            <person name="Tan P."/>
            <person name="Li Q."/>
            <person name="Min J."/>
            <person name="Yang Y."/>
            <person name="Wang X."/>
            <person name="Fang X."/>
            <person name="Hall R.S."/>
            <person name="Hofmann A."/>
            <person name="Sternberg P.W."/>
            <person name="Jex A.R."/>
            <person name="Gasser R.B."/>
        </authorList>
    </citation>
    <scope>NUCLEOTIDE SEQUENCE [LARGE SCALE GENOMIC DNA]</scope>
    <source>
        <strain evidence="1">PN_DK_2014</strain>
    </source>
</reference>
<dbReference type="Proteomes" id="UP000031036">
    <property type="component" value="Unassembled WGS sequence"/>
</dbReference>
<sequence>MLDDSCEIRVTLFLVEFYCDDQHTTCIHASVHVLKLLKKNTQANEEVAVTENGVNLHNFSAAFGHFNRSSSWVTVVVLTRIAPPMRTRHVIRAASFARGNRIPKHLRLRRRNHQRRQRTIARTFWTPAIASGTSATTPCLGR</sequence>